<evidence type="ECO:0000313" key="3">
    <source>
        <dbReference type="Proteomes" id="UP000054632"/>
    </source>
</evidence>
<dbReference type="AlphaFoldDB" id="A0A0V1KF16"/>
<reference evidence="3 4" key="1">
    <citation type="submission" date="2015-01" db="EMBL/GenBank/DDBJ databases">
        <title>Evolution of Trichinella species and genotypes.</title>
        <authorList>
            <person name="Korhonen P.K."/>
            <person name="Edoardo P."/>
            <person name="Giuseppe L.R."/>
            <person name="Gasser R.B."/>
        </authorList>
    </citation>
    <scope>NUCLEOTIDE SEQUENCE [LARGE SCALE GENOMIC DNA]</scope>
    <source>
        <strain evidence="1">ISS13</strain>
        <strain evidence="2">ISS176</strain>
    </source>
</reference>
<proteinExistence type="predicted"/>
<organism evidence="2 4">
    <name type="scientific">Trichinella pseudospiralis</name>
    <name type="common">Parasitic roundworm</name>
    <dbReference type="NCBI Taxonomy" id="6337"/>
    <lineage>
        <taxon>Eukaryota</taxon>
        <taxon>Metazoa</taxon>
        <taxon>Ecdysozoa</taxon>
        <taxon>Nematoda</taxon>
        <taxon>Enoplea</taxon>
        <taxon>Dorylaimia</taxon>
        <taxon>Trichinellida</taxon>
        <taxon>Trichinellidae</taxon>
        <taxon>Trichinella</taxon>
    </lineage>
</organism>
<dbReference type="EMBL" id="JYDR01000002">
    <property type="protein sequence ID" value="KRY78992.1"/>
    <property type="molecule type" value="Genomic_DNA"/>
</dbReference>
<comment type="caution">
    <text evidence="2">The sequence shown here is derived from an EMBL/GenBank/DDBJ whole genome shotgun (WGS) entry which is preliminary data.</text>
</comment>
<name>A0A0V1KF16_TRIPS</name>
<sequence>MLTEIFKKLYIFRFEMKQQITFRFDFSLNLKKTLNVEWISNHALKFLIKAIYFEFHHPLTLVLLAMLSDVISQYERK</sequence>
<gene>
    <name evidence="1" type="ORF">T4A_12490</name>
    <name evidence="2" type="ORF">T4C_9390</name>
</gene>
<evidence type="ECO:0000313" key="4">
    <source>
        <dbReference type="Proteomes" id="UP000054826"/>
    </source>
</evidence>
<protein>
    <submittedName>
        <fullName evidence="2">Uncharacterized protein</fullName>
    </submittedName>
</protein>
<dbReference type="Proteomes" id="UP000054632">
    <property type="component" value="Unassembled WGS sequence"/>
</dbReference>
<evidence type="ECO:0000313" key="2">
    <source>
        <dbReference type="EMBL" id="KRZ45824.1"/>
    </source>
</evidence>
<accession>A0A0V1KF16</accession>
<dbReference type="EMBL" id="JYDV01000002">
    <property type="protein sequence ID" value="KRZ45824.1"/>
    <property type="molecule type" value="Genomic_DNA"/>
</dbReference>
<evidence type="ECO:0000313" key="1">
    <source>
        <dbReference type="EMBL" id="KRY78992.1"/>
    </source>
</evidence>
<dbReference type="Proteomes" id="UP000054826">
    <property type="component" value="Unassembled WGS sequence"/>
</dbReference>